<accession>A0A4U0TWB9</accession>
<gene>
    <name evidence="2" type="ORF">B0A50_04801</name>
</gene>
<evidence type="ECO:0000256" key="1">
    <source>
        <dbReference type="SAM" id="SignalP"/>
    </source>
</evidence>
<keyword evidence="3" id="KW-1185">Reference proteome</keyword>
<dbReference type="OrthoDB" id="3935064at2759"/>
<feature type="signal peptide" evidence="1">
    <location>
        <begin position="1"/>
        <end position="20"/>
    </location>
</feature>
<name>A0A4U0TWB9_9PEZI</name>
<sequence>MKLLTLALASTAAFSTFTAAGSCASGVSVCCGSASVKCVNDICKACCGSTCGCWYSRGNKCSSDSSVVPCVDLANPDFALTNGECKDPNSASGAVEDATQGVGKLLHDLLAKLGLGR</sequence>
<dbReference type="PROSITE" id="PS51257">
    <property type="entry name" value="PROKAR_LIPOPROTEIN"/>
    <property type="match status" value="1"/>
</dbReference>
<proteinExistence type="predicted"/>
<organism evidence="2 3">
    <name type="scientific">Salinomyces thailandicus</name>
    <dbReference type="NCBI Taxonomy" id="706561"/>
    <lineage>
        <taxon>Eukaryota</taxon>
        <taxon>Fungi</taxon>
        <taxon>Dikarya</taxon>
        <taxon>Ascomycota</taxon>
        <taxon>Pezizomycotina</taxon>
        <taxon>Dothideomycetes</taxon>
        <taxon>Dothideomycetidae</taxon>
        <taxon>Mycosphaerellales</taxon>
        <taxon>Teratosphaeriaceae</taxon>
        <taxon>Salinomyces</taxon>
    </lineage>
</organism>
<reference evidence="2 3" key="1">
    <citation type="submission" date="2017-03" db="EMBL/GenBank/DDBJ databases">
        <title>Genomes of endolithic fungi from Antarctica.</title>
        <authorList>
            <person name="Coleine C."/>
            <person name="Masonjones S."/>
            <person name="Stajich J.E."/>
        </authorList>
    </citation>
    <scope>NUCLEOTIDE SEQUENCE [LARGE SCALE GENOMIC DNA]</scope>
    <source>
        <strain evidence="2 3">CCFEE 6315</strain>
    </source>
</reference>
<feature type="chain" id="PRO_5020349105" evidence="1">
    <location>
        <begin position="21"/>
        <end position="117"/>
    </location>
</feature>
<comment type="caution">
    <text evidence="2">The sequence shown here is derived from an EMBL/GenBank/DDBJ whole genome shotgun (WGS) entry which is preliminary data.</text>
</comment>
<evidence type="ECO:0000313" key="3">
    <source>
        <dbReference type="Proteomes" id="UP000308549"/>
    </source>
</evidence>
<dbReference type="EMBL" id="NAJL01000027">
    <property type="protein sequence ID" value="TKA26693.1"/>
    <property type="molecule type" value="Genomic_DNA"/>
</dbReference>
<dbReference type="Proteomes" id="UP000308549">
    <property type="component" value="Unassembled WGS sequence"/>
</dbReference>
<dbReference type="AlphaFoldDB" id="A0A4U0TWB9"/>
<protein>
    <submittedName>
        <fullName evidence="2">Uncharacterized protein</fullName>
    </submittedName>
</protein>
<keyword evidence="1" id="KW-0732">Signal</keyword>
<evidence type="ECO:0000313" key="2">
    <source>
        <dbReference type="EMBL" id="TKA26693.1"/>
    </source>
</evidence>